<dbReference type="RefSeq" id="WP_212526409.1">
    <property type="nucleotide sequence ID" value="NZ_JAGSOG010000003.1"/>
</dbReference>
<sequence>MAEEVRVHIDDPEALAALAHPMRTKLLNHLISAGPATASQAARAVGDTPSNSSYHLRTLAKFGWVAAQDSADGRERPWRALVTGFDIDLAADPRSPAGRNAAALAALTLRQAQQEAREALTRFPALERAWQEATSFNAYTLRVTPDELAELTRRIDAVLRPYIAATRDARPPGAALASVAFQAFPQGPET</sequence>
<comment type="caution">
    <text evidence="1">The sequence shown here is derived from an EMBL/GenBank/DDBJ whole genome shotgun (WGS) entry which is preliminary data.</text>
</comment>
<name>A0A941EIJ9_9ACTN</name>
<accession>A0A941EIJ9</accession>
<keyword evidence="2" id="KW-1185">Reference proteome</keyword>
<dbReference type="SUPFAM" id="SSF46785">
    <property type="entry name" value="Winged helix' DNA-binding domain"/>
    <property type="match status" value="1"/>
</dbReference>
<proteinExistence type="predicted"/>
<evidence type="ECO:0000313" key="1">
    <source>
        <dbReference type="EMBL" id="MBR7831876.1"/>
    </source>
</evidence>
<protein>
    <submittedName>
        <fullName evidence="1">Helix-turn-helix transcriptional regulator</fullName>
    </submittedName>
</protein>
<reference evidence="1" key="1">
    <citation type="submission" date="2021-04" db="EMBL/GenBank/DDBJ databases">
        <title>Genome based classification of Actinospica acidithermotolerans sp. nov., an actinobacterium isolated from an Indonesian hot spring.</title>
        <authorList>
            <person name="Kusuma A.B."/>
            <person name="Putra K.E."/>
            <person name="Nafisah S."/>
            <person name="Loh J."/>
            <person name="Nouioui I."/>
            <person name="Goodfellow M."/>
        </authorList>
    </citation>
    <scope>NUCLEOTIDE SEQUENCE</scope>
    <source>
        <strain evidence="1">CSCA 57</strain>
    </source>
</reference>
<dbReference type="Gene3D" id="1.10.10.10">
    <property type="entry name" value="Winged helix-like DNA-binding domain superfamily/Winged helix DNA-binding domain"/>
    <property type="match status" value="1"/>
</dbReference>
<evidence type="ECO:0000313" key="2">
    <source>
        <dbReference type="Proteomes" id="UP000675781"/>
    </source>
</evidence>
<gene>
    <name evidence="1" type="ORF">KDL01_01305</name>
</gene>
<dbReference type="InterPro" id="IPR036388">
    <property type="entry name" value="WH-like_DNA-bd_sf"/>
</dbReference>
<dbReference type="AlphaFoldDB" id="A0A941EIJ9"/>
<dbReference type="Proteomes" id="UP000675781">
    <property type="component" value="Unassembled WGS sequence"/>
</dbReference>
<dbReference type="InterPro" id="IPR036390">
    <property type="entry name" value="WH_DNA-bd_sf"/>
</dbReference>
<organism evidence="1 2">
    <name type="scientific">Actinospica durhamensis</name>
    <dbReference type="NCBI Taxonomy" id="1508375"/>
    <lineage>
        <taxon>Bacteria</taxon>
        <taxon>Bacillati</taxon>
        <taxon>Actinomycetota</taxon>
        <taxon>Actinomycetes</taxon>
        <taxon>Catenulisporales</taxon>
        <taxon>Actinospicaceae</taxon>
        <taxon>Actinospica</taxon>
    </lineage>
</organism>
<dbReference type="Pfam" id="PF12840">
    <property type="entry name" value="HTH_20"/>
    <property type="match status" value="1"/>
</dbReference>
<dbReference type="EMBL" id="JAGSOG010000003">
    <property type="protein sequence ID" value="MBR7831876.1"/>
    <property type="molecule type" value="Genomic_DNA"/>
</dbReference>